<organism evidence="1 2">
    <name type="scientific">Tsuneonella aeria</name>
    <dbReference type="NCBI Taxonomy" id="1837929"/>
    <lineage>
        <taxon>Bacteria</taxon>
        <taxon>Pseudomonadati</taxon>
        <taxon>Pseudomonadota</taxon>
        <taxon>Alphaproteobacteria</taxon>
        <taxon>Sphingomonadales</taxon>
        <taxon>Erythrobacteraceae</taxon>
        <taxon>Tsuneonella</taxon>
    </lineage>
</organism>
<dbReference type="PANTHER" id="PTHR12697">
    <property type="entry name" value="PBS LYASE HEAT-LIKE PROTEIN"/>
    <property type="match status" value="1"/>
</dbReference>
<dbReference type="AlphaFoldDB" id="A0A6I4TEL8"/>
<dbReference type="GO" id="GO:0016491">
    <property type="term" value="F:oxidoreductase activity"/>
    <property type="evidence" value="ECO:0007669"/>
    <property type="project" value="TreeGrafter"/>
</dbReference>
<dbReference type="SMART" id="SM00567">
    <property type="entry name" value="EZ_HEAT"/>
    <property type="match status" value="5"/>
</dbReference>
<dbReference type="InterPro" id="IPR011989">
    <property type="entry name" value="ARM-like"/>
</dbReference>
<keyword evidence="2" id="KW-1185">Reference proteome</keyword>
<evidence type="ECO:0000313" key="2">
    <source>
        <dbReference type="Proteomes" id="UP000439522"/>
    </source>
</evidence>
<proteinExistence type="predicted"/>
<comment type="caution">
    <text evidence="1">The sequence shown here is derived from an EMBL/GenBank/DDBJ whole genome shotgun (WGS) entry which is preliminary data.</text>
</comment>
<dbReference type="EMBL" id="WTZA01000002">
    <property type="protein sequence ID" value="MXO75761.1"/>
    <property type="molecule type" value="Genomic_DNA"/>
</dbReference>
<dbReference type="PANTHER" id="PTHR12697:SF5">
    <property type="entry name" value="DEOXYHYPUSINE HYDROXYLASE"/>
    <property type="match status" value="1"/>
</dbReference>
<sequence>MTTLVSLWELSLLLCLIALLGVAGLLAARLVGERRSRRREDLRKILLPALMRGDAPDVRPSRLARNVAANLTLELAEIVRGSDRETLLQAATSAGAGEELARRLRSRVAQDRLIAAEGLAMFPSYCGDVTRVALADPVPDVRLGAALALAQEGRAPAVGTLIRQLGIGTSENSMLAISLMRDLVKSDPHAVEALLYDLDLPDAVKLAATEALAESGAVDHAPLVEWMAEAAEDDRELRPRIIRALGRLGHPAGHDAILDGLQDNAWQVRAAAVEAAGRAILRVAIPRLAELLGDHEWWVRFRAGEALCRLGTDGHQALHQVASGADPVARVAAKATLAERRSA</sequence>
<dbReference type="Pfam" id="PF13646">
    <property type="entry name" value="HEAT_2"/>
    <property type="match status" value="1"/>
</dbReference>
<dbReference type="Gene3D" id="1.25.10.10">
    <property type="entry name" value="Leucine-rich Repeat Variant"/>
    <property type="match status" value="2"/>
</dbReference>
<dbReference type="OrthoDB" id="9801841at2"/>
<protein>
    <recommendedName>
        <fullName evidence="3">HEAT repeat domain-containing protein</fullName>
    </recommendedName>
</protein>
<dbReference type="SUPFAM" id="SSF48371">
    <property type="entry name" value="ARM repeat"/>
    <property type="match status" value="1"/>
</dbReference>
<accession>A0A6I4TEL8</accession>
<evidence type="ECO:0008006" key="3">
    <source>
        <dbReference type="Google" id="ProtNLM"/>
    </source>
</evidence>
<dbReference type="InterPro" id="IPR004155">
    <property type="entry name" value="PBS_lyase_HEAT"/>
</dbReference>
<dbReference type="InterPro" id="IPR016024">
    <property type="entry name" value="ARM-type_fold"/>
</dbReference>
<evidence type="ECO:0000313" key="1">
    <source>
        <dbReference type="EMBL" id="MXO75761.1"/>
    </source>
</evidence>
<name>A0A6I4TEL8_9SPHN</name>
<gene>
    <name evidence="1" type="ORF">GRI40_11090</name>
</gene>
<dbReference type="RefSeq" id="WP_160611647.1">
    <property type="nucleotide sequence ID" value="NZ_WTZA01000002.1"/>
</dbReference>
<dbReference type="Proteomes" id="UP000439522">
    <property type="component" value="Unassembled WGS sequence"/>
</dbReference>
<reference evidence="1 2" key="1">
    <citation type="submission" date="2019-12" db="EMBL/GenBank/DDBJ databases">
        <title>Genomic-based taxomic classification of the family Erythrobacteraceae.</title>
        <authorList>
            <person name="Xu L."/>
        </authorList>
    </citation>
    <scope>NUCLEOTIDE SEQUENCE [LARGE SCALE GENOMIC DNA]</scope>
    <source>
        <strain evidence="1 2">100921-2</strain>
    </source>
</reference>